<keyword evidence="2" id="KW-1185">Reference proteome</keyword>
<protein>
    <submittedName>
        <fullName evidence="1">Uncharacterized protein</fullName>
    </submittedName>
</protein>
<accession>A0ACB8ESI3</accession>
<dbReference type="EMBL" id="CM037620">
    <property type="protein sequence ID" value="KAH7995454.1"/>
    <property type="molecule type" value="Genomic_DNA"/>
</dbReference>
<name>A0ACB8ESI3_9SAUR</name>
<evidence type="ECO:0000313" key="1">
    <source>
        <dbReference type="EMBL" id="KAH7995454.1"/>
    </source>
</evidence>
<evidence type="ECO:0000313" key="2">
    <source>
        <dbReference type="Proteomes" id="UP000827872"/>
    </source>
</evidence>
<organism evidence="1 2">
    <name type="scientific">Sphaerodactylus townsendi</name>
    <dbReference type="NCBI Taxonomy" id="933632"/>
    <lineage>
        <taxon>Eukaryota</taxon>
        <taxon>Metazoa</taxon>
        <taxon>Chordata</taxon>
        <taxon>Craniata</taxon>
        <taxon>Vertebrata</taxon>
        <taxon>Euteleostomi</taxon>
        <taxon>Lepidosauria</taxon>
        <taxon>Squamata</taxon>
        <taxon>Bifurcata</taxon>
        <taxon>Gekkota</taxon>
        <taxon>Sphaerodactylidae</taxon>
        <taxon>Sphaerodactylus</taxon>
    </lineage>
</organism>
<proteinExistence type="predicted"/>
<sequence>MGLISLVLGFSSLAFSSGTGLQIFYTPVLEESTATPKDCSVGWVAFKGKCYHFSTMLQTWEKHVKACSEFDSRPAVVNTQEELKFLNSRTQHERYFIGLTLRDGKWTWIDGTQFDPNM</sequence>
<dbReference type="Proteomes" id="UP000827872">
    <property type="component" value="Linkage Group LG07"/>
</dbReference>
<gene>
    <name evidence="1" type="ORF">K3G42_025602</name>
</gene>
<reference evidence="1" key="1">
    <citation type="submission" date="2021-08" db="EMBL/GenBank/DDBJ databases">
        <title>The first chromosome-level gecko genome reveals the dynamic sex chromosomes of Neotropical dwarf geckos (Sphaerodactylidae: Sphaerodactylus).</title>
        <authorList>
            <person name="Pinto B.J."/>
            <person name="Keating S.E."/>
            <person name="Gamble T."/>
        </authorList>
    </citation>
    <scope>NUCLEOTIDE SEQUENCE</scope>
    <source>
        <strain evidence="1">TG3544</strain>
    </source>
</reference>
<comment type="caution">
    <text evidence="1">The sequence shown here is derived from an EMBL/GenBank/DDBJ whole genome shotgun (WGS) entry which is preliminary data.</text>
</comment>